<keyword evidence="7" id="KW-1185">Reference proteome</keyword>
<reference evidence="6 7" key="1">
    <citation type="journal article" date="2011" name="J. Microbiol.">
        <title>Bacillus kyonggiensis sp. nov., isolated from soil of a lettuce field.</title>
        <authorList>
            <person name="Dong K."/>
            <person name="Lee S."/>
        </authorList>
    </citation>
    <scope>NUCLEOTIDE SEQUENCE [LARGE SCALE GENOMIC DNA]</scope>
    <source>
        <strain evidence="6 7">NB22</strain>
    </source>
</reference>
<dbReference type="Pfam" id="PF00465">
    <property type="entry name" value="Fe-ADH"/>
    <property type="match status" value="1"/>
</dbReference>
<dbReference type="InterPro" id="IPR056798">
    <property type="entry name" value="ADH_Fe_C"/>
</dbReference>
<dbReference type="OrthoDB" id="9815791at2"/>
<evidence type="ECO:0000256" key="2">
    <source>
        <dbReference type="ARBA" id="ARBA00023002"/>
    </source>
</evidence>
<comment type="caution">
    <text evidence="6">The sequence shown here is derived from an EMBL/GenBank/DDBJ whole genome shotgun (WGS) entry which is preliminary data.</text>
</comment>
<keyword evidence="2" id="KW-0560">Oxidoreductase</keyword>
<evidence type="ECO:0000259" key="5">
    <source>
        <dbReference type="Pfam" id="PF25137"/>
    </source>
</evidence>
<feature type="domain" description="Alcohol dehydrogenase iron-type/glycerol dehydrogenase GldA" evidence="4">
    <location>
        <begin position="11"/>
        <end position="153"/>
    </location>
</feature>
<sequence length="359" mass="38321">MESFIYDVQASRVIFGIGKIKEIKNELENLGGKRAFAISTQEQEGLASEVKNLLGDLCAGVYTKAIQHVPLDTVEESLKLVKDLNVDSLVPIGGGSSIGLAKAIALQTALPILAIPTTYAGSEMTPIWGMTENGLKKTGKNLVVKPKTVIYDPELTYTLPSRLTVTSGMNAIAHCVEGLYAENANPITTIMAEEGIRALSSSLPKILADPSDSNARSNALYGCWLGGTVLGSVGMALHHKLCHALGGSYNLPHAETHTVILPFALFYNANYVPEAIKVIARAIGCDESDPAGALFDLASSLGVPTSLEEIGMKETDLDEAAKIATENPYYNPGPVHEQSIRQLLELAYKGVRPQPVFTS</sequence>
<evidence type="ECO:0000313" key="6">
    <source>
        <dbReference type="EMBL" id="TKC16397.1"/>
    </source>
</evidence>
<evidence type="ECO:0000256" key="1">
    <source>
        <dbReference type="ARBA" id="ARBA00007358"/>
    </source>
</evidence>
<gene>
    <name evidence="6" type="ORF">FA727_15735</name>
</gene>
<dbReference type="InterPro" id="IPR039697">
    <property type="entry name" value="Alcohol_dehydrogenase_Fe"/>
</dbReference>
<dbReference type="GO" id="GO:0004022">
    <property type="term" value="F:alcohol dehydrogenase (NAD+) activity"/>
    <property type="evidence" value="ECO:0007669"/>
    <property type="project" value="TreeGrafter"/>
</dbReference>
<dbReference type="EMBL" id="SWBM01000003">
    <property type="protein sequence ID" value="TKC16397.1"/>
    <property type="molecule type" value="Genomic_DNA"/>
</dbReference>
<feature type="domain" description="Fe-containing alcohol dehydrogenase-like C-terminal" evidence="5">
    <location>
        <begin position="164"/>
        <end position="348"/>
    </location>
</feature>
<dbReference type="Gene3D" id="1.20.1090.10">
    <property type="entry name" value="Dehydroquinate synthase-like - alpha domain"/>
    <property type="match status" value="1"/>
</dbReference>
<dbReference type="InterPro" id="IPR034786">
    <property type="entry name" value="MAR"/>
</dbReference>
<proteinExistence type="inferred from homology"/>
<dbReference type="GO" id="GO:0046872">
    <property type="term" value="F:metal ion binding"/>
    <property type="evidence" value="ECO:0007669"/>
    <property type="project" value="InterPro"/>
</dbReference>
<keyword evidence="3" id="KW-0520">NAD</keyword>
<dbReference type="RefSeq" id="WP_136832408.1">
    <property type="nucleotide sequence ID" value="NZ_SWBM01000003.1"/>
</dbReference>
<evidence type="ECO:0000313" key="7">
    <source>
        <dbReference type="Proteomes" id="UP000307756"/>
    </source>
</evidence>
<evidence type="ECO:0000259" key="4">
    <source>
        <dbReference type="Pfam" id="PF00465"/>
    </source>
</evidence>
<dbReference type="Gene3D" id="3.40.50.1970">
    <property type="match status" value="1"/>
</dbReference>
<protein>
    <submittedName>
        <fullName evidence="6">Maleylacetate reductase</fullName>
    </submittedName>
</protein>
<dbReference type="Proteomes" id="UP000307756">
    <property type="component" value="Unassembled WGS sequence"/>
</dbReference>
<name>A0A4U1D5E9_9BACI</name>
<dbReference type="GO" id="GO:0018506">
    <property type="term" value="F:maleylacetate reductase activity"/>
    <property type="evidence" value="ECO:0007669"/>
    <property type="project" value="InterPro"/>
</dbReference>
<organism evidence="6 7">
    <name type="scientific">Robertmurraya kyonggiensis</name>
    <dbReference type="NCBI Taxonomy" id="1037680"/>
    <lineage>
        <taxon>Bacteria</taxon>
        <taxon>Bacillati</taxon>
        <taxon>Bacillota</taxon>
        <taxon>Bacilli</taxon>
        <taxon>Bacillales</taxon>
        <taxon>Bacillaceae</taxon>
        <taxon>Robertmurraya</taxon>
    </lineage>
</organism>
<dbReference type="AlphaFoldDB" id="A0A4U1D5E9"/>
<dbReference type="SUPFAM" id="SSF56796">
    <property type="entry name" value="Dehydroquinate synthase-like"/>
    <property type="match status" value="1"/>
</dbReference>
<comment type="similarity">
    <text evidence="1">Belongs to the iron-containing alcohol dehydrogenase family.</text>
</comment>
<dbReference type="InterPro" id="IPR001670">
    <property type="entry name" value="ADH_Fe/GldA"/>
</dbReference>
<evidence type="ECO:0000256" key="3">
    <source>
        <dbReference type="ARBA" id="ARBA00023027"/>
    </source>
</evidence>
<dbReference type="PANTHER" id="PTHR11496">
    <property type="entry name" value="ALCOHOL DEHYDROGENASE"/>
    <property type="match status" value="1"/>
</dbReference>
<dbReference type="PANTHER" id="PTHR11496:SF102">
    <property type="entry name" value="ALCOHOL DEHYDROGENASE 4"/>
    <property type="match status" value="1"/>
</dbReference>
<dbReference type="CDD" id="cd08177">
    <property type="entry name" value="MAR"/>
    <property type="match status" value="1"/>
</dbReference>
<accession>A0A4U1D5E9</accession>
<dbReference type="Pfam" id="PF25137">
    <property type="entry name" value="ADH_Fe_C"/>
    <property type="match status" value="1"/>
</dbReference>